<evidence type="ECO:0000256" key="1">
    <source>
        <dbReference type="SAM" id="MobiDB-lite"/>
    </source>
</evidence>
<reference evidence="2" key="1">
    <citation type="submission" date="2014-11" db="EMBL/GenBank/DDBJ databases">
        <authorList>
            <person name="Amaro Gonzalez C."/>
        </authorList>
    </citation>
    <scope>NUCLEOTIDE SEQUENCE</scope>
</reference>
<accession>A0A0E9TS77</accession>
<dbReference type="AlphaFoldDB" id="A0A0E9TS77"/>
<reference evidence="2" key="2">
    <citation type="journal article" date="2015" name="Fish Shellfish Immunol.">
        <title>Early steps in the European eel (Anguilla anguilla)-Vibrio vulnificus interaction in the gills: Role of the RtxA13 toxin.</title>
        <authorList>
            <person name="Callol A."/>
            <person name="Pajuelo D."/>
            <person name="Ebbesson L."/>
            <person name="Teles M."/>
            <person name="MacKenzie S."/>
            <person name="Amaro C."/>
        </authorList>
    </citation>
    <scope>NUCLEOTIDE SEQUENCE</scope>
</reference>
<evidence type="ECO:0000313" key="2">
    <source>
        <dbReference type="EMBL" id="JAH55598.1"/>
    </source>
</evidence>
<protein>
    <submittedName>
        <fullName evidence="2">Uncharacterized protein</fullName>
    </submittedName>
</protein>
<name>A0A0E9TS77_ANGAN</name>
<feature type="compositionally biased region" description="Basic and acidic residues" evidence="1">
    <location>
        <begin position="46"/>
        <end position="58"/>
    </location>
</feature>
<feature type="region of interest" description="Disordered" evidence="1">
    <location>
        <begin position="46"/>
        <end position="65"/>
    </location>
</feature>
<proteinExistence type="predicted"/>
<dbReference type="EMBL" id="GBXM01052979">
    <property type="protein sequence ID" value="JAH55598.1"/>
    <property type="molecule type" value="Transcribed_RNA"/>
</dbReference>
<organism evidence="2">
    <name type="scientific">Anguilla anguilla</name>
    <name type="common">European freshwater eel</name>
    <name type="synonym">Muraena anguilla</name>
    <dbReference type="NCBI Taxonomy" id="7936"/>
    <lineage>
        <taxon>Eukaryota</taxon>
        <taxon>Metazoa</taxon>
        <taxon>Chordata</taxon>
        <taxon>Craniata</taxon>
        <taxon>Vertebrata</taxon>
        <taxon>Euteleostomi</taxon>
        <taxon>Actinopterygii</taxon>
        <taxon>Neopterygii</taxon>
        <taxon>Teleostei</taxon>
        <taxon>Anguilliformes</taxon>
        <taxon>Anguillidae</taxon>
        <taxon>Anguilla</taxon>
    </lineage>
</organism>
<sequence>MGTVQKKIFFTAELSPQSLEQFRCERGVKKIVFLERVRLIRELTHSEQKENSRQRELRAGVSVCS</sequence>